<dbReference type="OrthoDB" id="3525185at2759"/>
<keyword evidence="2" id="KW-1185">Reference proteome</keyword>
<evidence type="ECO:0000313" key="1">
    <source>
        <dbReference type="EMBL" id="OGE53984.1"/>
    </source>
</evidence>
<dbReference type="Proteomes" id="UP000177622">
    <property type="component" value="Unassembled WGS sequence"/>
</dbReference>
<sequence length="394" mass="43611">MDEDFAPNLAVEAINIQTKESFERWLDYHFPSYVASFNSRVDVSWMDFVRGKWSSFPQALIWGVRALICLRMGAAEGNREAIMCARHMYSRGITHLAGLLRTPAVLSDETLAAAILLGGYEVLDGSTDRSWIIHSQGIRQLFCARGPSAHTRGMGRTLMLCWRPYIVADAFINAVPCFLGDPEWTQILMSEEIARAEDEQDRGSPLGQTMDYAFNEVAKCPGYLATTKNIVSSHTNVDLAMIRRLINCILQSKGNLEHFHGILGEIHPPASFVGVIPSMYATTLVQGSRDGISFAIALLDQLMTVLQSYLERTTRSVMIGSPGDKPEQDPWRLVAKNQSVEPNTTQSPRLKELEDPDLSTYAIGDLLDKFSLTMGMGSLSPDACGCPQFSAHKA</sequence>
<dbReference type="RefSeq" id="XP_022489421.1">
    <property type="nucleotide sequence ID" value="XM_022630944.1"/>
</dbReference>
<dbReference type="CDD" id="cd12148">
    <property type="entry name" value="fungal_TF_MHR"/>
    <property type="match status" value="1"/>
</dbReference>
<accession>A0A1F5LLA0</accession>
<dbReference type="GeneID" id="34575678"/>
<dbReference type="EMBL" id="LXJU01000007">
    <property type="protein sequence ID" value="OGE53984.1"/>
    <property type="molecule type" value="Genomic_DNA"/>
</dbReference>
<reference evidence="1 2" key="1">
    <citation type="journal article" date="2016" name="Sci. Rep.">
        <title>Penicillium arizonense, a new, genome sequenced fungal species, reveals a high chemical diversity in secreted metabolites.</title>
        <authorList>
            <person name="Grijseels S."/>
            <person name="Nielsen J.C."/>
            <person name="Randelovic M."/>
            <person name="Nielsen J."/>
            <person name="Nielsen K.F."/>
            <person name="Workman M."/>
            <person name="Frisvad J.C."/>
        </authorList>
    </citation>
    <scope>NUCLEOTIDE SEQUENCE [LARGE SCALE GENOMIC DNA]</scope>
    <source>
        <strain evidence="1 2">CBS 141311</strain>
    </source>
</reference>
<proteinExistence type="predicted"/>
<protein>
    <recommendedName>
        <fullName evidence="3">Transcription factor domain-containing protein</fullName>
    </recommendedName>
</protein>
<organism evidence="1 2">
    <name type="scientific">Penicillium arizonense</name>
    <dbReference type="NCBI Taxonomy" id="1835702"/>
    <lineage>
        <taxon>Eukaryota</taxon>
        <taxon>Fungi</taxon>
        <taxon>Dikarya</taxon>
        <taxon>Ascomycota</taxon>
        <taxon>Pezizomycotina</taxon>
        <taxon>Eurotiomycetes</taxon>
        <taxon>Eurotiomycetidae</taxon>
        <taxon>Eurotiales</taxon>
        <taxon>Aspergillaceae</taxon>
        <taxon>Penicillium</taxon>
    </lineage>
</organism>
<dbReference type="STRING" id="1835702.A0A1F5LLA0"/>
<dbReference type="PANTHER" id="PTHR38111:SF6">
    <property type="entry name" value="FINGER DOMAIN PROTEIN, PUTATIVE (AFU_ORTHOLOGUE AFUA_8G01940)-RELATED"/>
    <property type="match status" value="1"/>
</dbReference>
<evidence type="ECO:0000313" key="2">
    <source>
        <dbReference type="Proteomes" id="UP000177622"/>
    </source>
</evidence>
<dbReference type="InterPro" id="IPR053178">
    <property type="entry name" value="Osmoadaptation_assoc"/>
</dbReference>
<evidence type="ECO:0008006" key="3">
    <source>
        <dbReference type="Google" id="ProtNLM"/>
    </source>
</evidence>
<comment type="caution">
    <text evidence="1">The sequence shown here is derived from an EMBL/GenBank/DDBJ whole genome shotgun (WGS) entry which is preliminary data.</text>
</comment>
<dbReference type="AlphaFoldDB" id="A0A1F5LLA0"/>
<dbReference type="PANTHER" id="PTHR38111">
    <property type="entry name" value="ZN(2)-C6 FUNGAL-TYPE DOMAIN-CONTAINING PROTEIN-RELATED"/>
    <property type="match status" value="1"/>
</dbReference>
<gene>
    <name evidence="1" type="ORF">PENARI_c007G05487</name>
</gene>
<name>A0A1F5LLA0_PENAI</name>